<dbReference type="Pfam" id="PF02631">
    <property type="entry name" value="RecX_HTH2"/>
    <property type="match status" value="1"/>
</dbReference>
<evidence type="ECO:0000256" key="2">
    <source>
        <dbReference type="ARBA" id="ARBA00009695"/>
    </source>
</evidence>
<accession>A0A369L7Q6</accession>
<evidence type="ECO:0000256" key="4">
    <source>
        <dbReference type="ARBA" id="ARBA00022490"/>
    </source>
</evidence>
<protein>
    <recommendedName>
        <fullName evidence="3">Regulatory protein RecX</fullName>
    </recommendedName>
</protein>
<evidence type="ECO:0000313" key="7">
    <source>
        <dbReference type="Proteomes" id="UP000253792"/>
    </source>
</evidence>
<reference evidence="6 7" key="1">
    <citation type="journal article" date="2018" name="Elife">
        <title>Discovery and characterization of a prevalent human gut bacterial enzyme sufficient for the inactivation of a family of plant toxins.</title>
        <authorList>
            <person name="Koppel N."/>
            <person name="Bisanz J.E."/>
            <person name="Pandelia M.E."/>
            <person name="Turnbaugh P.J."/>
            <person name="Balskus E.P."/>
        </authorList>
    </citation>
    <scope>NUCLEOTIDE SEQUENCE [LARGE SCALE GENOMIC DNA]</scope>
    <source>
        <strain evidence="7">anaerobia AP69FAA</strain>
    </source>
</reference>
<dbReference type="InterPro" id="IPR036388">
    <property type="entry name" value="WH-like_DNA-bd_sf"/>
</dbReference>
<evidence type="ECO:0000259" key="5">
    <source>
        <dbReference type="Pfam" id="PF02631"/>
    </source>
</evidence>
<dbReference type="STRING" id="1034345.GCA_000236865_00186"/>
<evidence type="ECO:0000256" key="1">
    <source>
        <dbReference type="ARBA" id="ARBA00004496"/>
    </source>
</evidence>
<evidence type="ECO:0000256" key="3">
    <source>
        <dbReference type="ARBA" id="ARBA00018111"/>
    </source>
</evidence>
<evidence type="ECO:0000313" key="6">
    <source>
        <dbReference type="EMBL" id="RDB55370.1"/>
    </source>
</evidence>
<dbReference type="OrthoDB" id="3192133at2"/>
<feature type="domain" description="RecX second three-helical" evidence="5">
    <location>
        <begin position="142"/>
        <end position="177"/>
    </location>
</feature>
<comment type="subcellular location">
    <subcellularLocation>
        <location evidence="1">Cytoplasm</location>
    </subcellularLocation>
</comment>
<organism evidence="6 7">
    <name type="scientific">Senegalimassilia anaerobia</name>
    <dbReference type="NCBI Taxonomy" id="1473216"/>
    <lineage>
        <taxon>Bacteria</taxon>
        <taxon>Bacillati</taxon>
        <taxon>Actinomycetota</taxon>
        <taxon>Coriobacteriia</taxon>
        <taxon>Coriobacteriales</taxon>
        <taxon>Coriobacteriaceae</taxon>
        <taxon>Senegalimassilia</taxon>
    </lineage>
</organism>
<dbReference type="Gene3D" id="1.10.10.10">
    <property type="entry name" value="Winged helix-like DNA-binding domain superfamily/Winged helix DNA-binding domain"/>
    <property type="match status" value="1"/>
</dbReference>
<dbReference type="EMBL" id="PPTP01000005">
    <property type="protein sequence ID" value="RDB55370.1"/>
    <property type="molecule type" value="Genomic_DNA"/>
</dbReference>
<keyword evidence="7" id="KW-1185">Reference proteome</keyword>
<proteinExistence type="inferred from homology"/>
<dbReference type="Proteomes" id="UP000253792">
    <property type="component" value="Unassembled WGS sequence"/>
</dbReference>
<comment type="similarity">
    <text evidence="2">Belongs to the RecX family.</text>
</comment>
<dbReference type="AlphaFoldDB" id="A0A369L7Q6"/>
<comment type="caution">
    <text evidence="6">The sequence shown here is derived from an EMBL/GenBank/DDBJ whole genome shotgun (WGS) entry which is preliminary data.</text>
</comment>
<sequence length="248" mass="27255">MHDARMQSIADLRARIKAIEAGSDTNGRSGTHPRQYEGNPLCPDKLECREDAISEIQQKSVSWPAGCPMVGGSENDGRFIERSKQSDADRDQADSAFAKIQRLLCIREHASALLHKRLLSSGYDDRIASEAVQRAINCGLVSDERYADVLVRSRLSQGKGLRGIAFELEQADIDPQTVPAYQEALFRDSGPDELARALSLLAAKPPKAKRIREAAYRKLVQKGYESSVAASAARIFAEQHGCNTPETC</sequence>
<dbReference type="GO" id="GO:0005737">
    <property type="term" value="C:cytoplasm"/>
    <property type="evidence" value="ECO:0007669"/>
    <property type="project" value="UniProtKB-SubCell"/>
</dbReference>
<dbReference type="RefSeq" id="WP_114620799.1">
    <property type="nucleotide sequence ID" value="NZ_PPTP01000005.1"/>
</dbReference>
<gene>
    <name evidence="6" type="ORF">C1880_06695</name>
</gene>
<dbReference type="InterPro" id="IPR053924">
    <property type="entry name" value="RecX_HTH_2nd"/>
</dbReference>
<keyword evidence="4" id="KW-0963">Cytoplasm</keyword>
<name>A0A369L7Q6_9ACTN</name>